<dbReference type="GO" id="GO:0019290">
    <property type="term" value="P:siderophore biosynthetic process"/>
    <property type="evidence" value="ECO:0007669"/>
    <property type="project" value="InterPro"/>
</dbReference>
<evidence type="ECO:0000259" key="3">
    <source>
        <dbReference type="Pfam" id="PF00501"/>
    </source>
</evidence>
<dbReference type="FunFam" id="2.30.38.10:FF:000003">
    <property type="entry name" value="Vibriobactin-specific 2,3-dihydroxybenzoate-AMP ligase"/>
    <property type="match status" value="1"/>
</dbReference>
<dbReference type="PROSITE" id="PS00455">
    <property type="entry name" value="AMP_BINDING"/>
    <property type="match status" value="1"/>
</dbReference>
<accession>A0A839RPX9</accession>
<dbReference type="InterPro" id="IPR020845">
    <property type="entry name" value="AMP-binding_CS"/>
</dbReference>
<dbReference type="PANTHER" id="PTHR43767:SF1">
    <property type="entry name" value="NONRIBOSOMAL PEPTIDE SYNTHASE PES1 (EUROFUNG)-RELATED"/>
    <property type="match status" value="1"/>
</dbReference>
<dbReference type="Gene3D" id="3.40.50.980">
    <property type="match status" value="2"/>
</dbReference>
<proteinExistence type="predicted"/>
<name>A0A839RPX9_9ACTN</name>
<dbReference type="Pfam" id="PF00501">
    <property type="entry name" value="AMP-binding"/>
    <property type="match status" value="1"/>
</dbReference>
<dbReference type="SUPFAM" id="SSF56801">
    <property type="entry name" value="Acetyl-CoA synthetase-like"/>
    <property type="match status" value="1"/>
</dbReference>
<dbReference type="GO" id="GO:0008668">
    <property type="term" value="F:2,3-dihydroxybenzoate--[aryl-carrier protein] ligase"/>
    <property type="evidence" value="ECO:0007669"/>
    <property type="project" value="InterPro"/>
</dbReference>
<evidence type="ECO:0000259" key="4">
    <source>
        <dbReference type="Pfam" id="PF13193"/>
    </source>
</evidence>
<keyword evidence="6" id="KW-1185">Reference proteome</keyword>
<dbReference type="InterPro" id="IPR011963">
    <property type="entry name" value="DHB_AMP_lig"/>
</dbReference>
<dbReference type="Gene3D" id="2.30.38.10">
    <property type="entry name" value="Luciferase, Domain 3"/>
    <property type="match status" value="1"/>
</dbReference>
<dbReference type="CDD" id="cd05920">
    <property type="entry name" value="23DHB-AMP_lg"/>
    <property type="match status" value="1"/>
</dbReference>
<keyword evidence="2 5" id="KW-0436">Ligase</keyword>
<dbReference type="Proteomes" id="UP000567922">
    <property type="component" value="Unassembled WGS sequence"/>
</dbReference>
<feature type="domain" description="AMP-dependent synthetase/ligase" evidence="3">
    <location>
        <begin position="32"/>
        <end position="394"/>
    </location>
</feature>
<reference evidence="5 6" key="1">
    <citation type="submission" date="2020-08" db="EMBL/GenBank/DDBJ databases">
        <title>Sequencing the genomes of 1000 actinobacteria strains.</title>
        <authorList>
            <person name="Klenk H.-P."/>
        </authorList>
    </citation>
    <scope>NUCLEOTIDE SEQUENCE [LARGE SCALE GENOMIC DNA]</scope>
    <source>
        <strain evidence="5 6">DSM 45258</strain>
    </source>
</reference>
<dbReference type="GO" id="GO:0016779">
    <property type="term" value="F:nucleotidyltransferase activity"/>
    <property type="evidence" value="ECO:0007669"/>
    <property type="project" value="UniProtKB-KW"/>
</dbReference>
<dbReference type="EC" id="2.7.7.58" evidence="5"/>
<comment type="caution">
    <text evidence="5">The sequence shown here is derived from an EMBL/GenBank/DDBJ whole genome shotgun (WGS) entry which is preliminary data.</text>
</comment>
<dbReference type="InterPro" id="IPR045851">
    <property type="entry name" value="AMP-bd_C_sf"/>
</dbReference>
<keyword evidence="5" id="KW-0548">Nucleotidyltransferase</keyword>
<keyword evidence="5" id="KW-0808">Transferase</keyword>
<dbReference type="NCBIfam" id="TIGR02275">
    <property type="entry name" value="DHB_AMP_lig"/>
    <property type="match status" value="1"/>
</dbReference>
<dbReference type="Pfam" id="PF13193">
    <property type="entry name" value="AMP-binding_C"/>
    <property type="match status" value="1"/>
</dbReference>
<evidence type="ECO:0000256" key="2">
    <source>
        <dbReference type="ARBA" id="ARBA00022598"/>
    </source>
</evidence>
<evidence type="ECO:0000313" key="6">
    <source>
        <dbReference type="Proteomes" id="UP000567922"/>
    </source>
</evidence>
<dbReference type="InterPro" id="IPR050237">
    <property type="entry name" value="ATP-dep_AMP-bd_enzyme"/>
</dbReference>
<comment type="pathway">
    <text evidence="1">Siderophore biosynthesis.</text>
</comment>
<dbReference type="InterPro" id="IPR025110">
    <property type="entry name" value="AMP-bd_C"/>
</dbReference>
<feature type="domain" description="AMP-binding enzyme C-terminal" evidence="4">
    <location>
        <begin position="445"/>
        <end position="520"/>
    </location>
</feature>
<dbReference type="InterPro" id="IPR000873">
    <property type="entry name" value="AMP-dep_synth/lig_dom"/>
</dbReference>
<dbReference type="EMBL" id="JACHWS010000002">
    <property type="protein sequence ID" value="MBB3037941.1"/>
    <property type="molecule type" value="Genomic_DNA"/>
</dbReference>
<organism evidence="5 6">
    <name type="scientific">Hoyosella altamirensis</name>
    <dbReference type="NCBI Taxonomy" id="616997"/>
    <lineage>
        <taxon>Bacteria</taxon>
        <taxon>Bacillati</taxon>
        <taxon>Actinomycetota</taxon>
        <taxon>Actinomycetes</taxon>
        <taxon>Mycobacteriales</taxon>
        <taxon>Hoyosellaceae</taxon>
        <taxon>Hoyosella</taxon>
    </lineage>
</organism>
<dbReference type="PANTHER" id="PTHR43767">
    <property type="entry name" value="LONG-CHAIN-FATTY-ACID--COA LIGASE"/>
    <property type="match status" value="1"/>
</dbReference>
<gene>
    <name evidence="5" type="ORF">FHU29_002390</name>
</gene>
<dbReference type="FunFam" id="3.40.50.980:FF:000003">
    <property type="entry name" value="Vibriobactin-specific 2,3-dihydroxybenzoate-AMP ligase"/>
    <property type="match status" value="1"/>
</dbReference>
<evidence type="ECO:0000256" key="1">
    <source>
        <dbReference type="ARBA" id="ARBA00004924"/>
    </source>
</evidence>
<dbReference type="AlphaFoldDB" id="A0A839RPX9"/>
<sequence length="539" mass="58339">MPDHIPFPAEFAARYRAAGYWTNETFQEFLPRRADRFADHIAVIGRDATGTERALTYLELTTSAERIAGGFARLGIRTGDRVVVQLPNIVEFMEVVFALFRLGALPVFALPAHRSAEIGFFCEFAETKAYVIADQYGGFDYREIARTLPSTLHVVVAGDAGDFLALSGLRAAGPSDVTHVDAETVAFLQLSGGTTGTPKLIPRTHADYLYSVRESAAICGVSSATRMLVVLPAAHNFPMSSPGFLGVLHAGGTVVLAPDPSPSTAFSMIERHRITMTSLVPPLALTWLAARKNSSADLSSLEVLQVGGAKFTEEAARRVTPELGCTLQQVFGMAEGLVNYTRLDDPEDVIVTTQGCPISPDDEVRVVDDAGCDVRTGEVGHLLTRGPYTIRGYYNAAEHNKTAFTEDGFYRTGDIVRLTEDGYIVVEGRSKDQINRGGEKIAAEKVENHLVAHPNVLDAAIVSIPDAYLGERTCAFVVADGEPPSPIALKSFLRGRGLAGYKVPDLVQVVPEFPVTSVGKISRAELRRALTRSWEKVKS</sequence>
<dbReference type="Gene3D" id="3.30.300.30">
    <property type="match status" value="1"/>
</dbReference>
<protein>
    <submittedName>
        <fullName evidence="5">2,3-dihydroxybenzoate-AMP ligase</fullName>
        <ecNumber evidence="5">2.7.7.58</ecNumber>
    </submittedName>
</protein>
<evidence type="ECO:0000313" key="5">
    <source>
        <dbReference type="EMBL" id="MBB3037941.1"/>
    </source>
</evidence>